<feature type="transmembrane region" description="Helical" evidence="1">
    <location>
        <begin position="192"/>
        <end position="208"/>
    </location>
</feature>
<dbReference type="PATRIC" id="fig|400772.4.peg.436"/>
<evidence type="ECO:0000256" key="1">
    <source>
        <dbReference type="SAM" id="Phobius"/>
    </source>
</evidence>
<feature type="domain" description="GGDEF" evidence="2">
    <location>
        <begin position="241"/>
        <end position="372"/>
    </location>
</feature>
<keyword evidence="1" id="KW-0472">Membrane</keyword>
<protein>
    <recommendedName>
        <fullName evidence="2">GGDEF domain-containing protein</fullName>
    </recommendedName>
</protein>
<sequence length="375" mass="39375">MNDPVAYGLAVGQATLATLALVLMTGLGYVRRPHPATLQWMLVFVAGAAGVYLGMYAESAGEESLRRLSLGISLGAGIFIWSGLRSWRGVRSGWAVPVLYVALAASVLAVVPDEWFGLAFAAAYAVSGVFALLSIIELRRIPERADGMLLPLALISGAVTVVAAGNLVHSIIARPRGPEDLGILRVLDSVGAMIYIVCALVTLLWLAVGRGAAASGVPTGLAAFIAGGGDKLARAADRGERAWSVLSIRLDDVDDLRIAAGGSLFWRIVDTVERDVRASIPSEADIAVSSPGHLYVLLMRPPIAIESALDDLRAQVSRLDTSRPLAVQLSVSVGWSSVDVSGYDMEALLRDARAGAARASADGGDRWVRVTEPVA</sequence>
<reference evidence="3 6" key="2">
    <citation type="journal article" date="2018" name="Nat. Biotechnol.">
        <title>A standardized bacterial taxonomy based on genome phylogeny substantially revises the tree of life.</title>
        <authorList>
            <person name="Parks D.H."/>
            <person name="Chuvochina M."/>
            <person name="Waite D.W."/>
            <person name="Rinke C."/>
            <person name="Skarshewski A."/>
            <person name="Chaumeil P.A."/>
            <person name="Hugenholtz P."/>
        </authorList>
    </citation>
    <scope>NUCLEOTIDE SEQUENCE [LARGE SCALE GENOMIC DNA]</scope>
    <source>
        <strain evidence="3">UBA9152</strain>
    </source>
</reference>
<dbReference type="Proteomes" id="UP000257479">
    <property type="component" value="Unassembled WGS sequence"/>
</dbReference>
<dbReference type="Proteomes" id="UP000033451">
    <property type="component" value="Unassembled WGS sequence"/>
</dbReference>
<feature type="transmembrane region" description="Helical" evidence="1">
    <location>
        <begin position="94"/>
        <end position="111"/>
    </location>
</feature>
<gene>
    <name evidence="3" type="ORF">DCP95_09425</name>
    <name evidence="4" type="ORF">RR49_00405</name>
</gene>
<accession>A0A0F0LXU1</accession>
<reference evidence="4 5" key="1">
    <citation type="submission" date="2015-02" db="EMBL/GenBank/DDBJ databases">
        <title>Draft genome sequences of ten Microbacterium spp. with emphasis on heavy metal contaminated environments.</title>
        <authorList>
            <person name="Corretto E."/>
        </authorList>
    </citation>
    <scope>NUCLEOTIDE SEQUENCE [LARGE SCALE GENOMIC DNA]</scope>
    <source>
        <strain evidence="4 5">DSM 18659</strain>
    </source>
</reference>
<dbReference type="Gene3D" id="3.30.70.270">
    <property type="match status" value="1"/>
</dbReference>
<dbReference type="EMBL" id="JYIY01000053">
    <property type="protein sequence ID" value="KJL40449.1"/>
    <property type="molecule type" value="Genomic_DNA"/>
</dbReference>
<dbReference type="PROSITE" id="PS50887">
    <property type="entry name" value="GGDEF"/>
    <property type="match status" value="1"/>
</dbReference>
<keyword evidence="1" id="KW-1133">Transmembrane helix</keyword>
<name>A0A0F0LXU1_9MICO</name>
<evidence type="ECO:0000313" key="6">
    <source>
        <dbReference type="Proteomes" id="UP000257479"/>
    </source>
</evidence>
<feature type="transmembrane region" description="Helical" evidence="1">
    <location>
        <begin position="37"/>
        <end position="56"/>
    </location>
</feature>
<comment type="caution">
    <text evidence="4">The sequence shown here is derived from an EMBL/GenBank/DDBJ whole genome shotgun (WGS) entry which is preliminary data.</text>
</comment>
<evidence type="ECO:0000313" key="5">
    <source>
        <dbReference type="Proteomes" id="UP000033451"/>
    </source>
</evidence>
<feature type="transmembrane region" description="Helical" evidence="1">
    <location>
        <begin position="68"/>
        <end position="87"/>
    </location>
</feature>
<dbReference type="AlphaFoldDB" id="A0A0F0LXU1"/>
<dbReference type="STRING" id="400772.RR49_00405"/>
<keyword evidence="5" id="KW-1185">Reference proteome</keyword>
<feature type="transmembrane region" description="Helical" evidence="1">
    <location>
        <begin position="148"/>
        <end position="172"/>
    </location>
</feature>
<dbReference type="EMBL" id="DMNG01000158">
    <property type="protein sequence ID" value="HAN24776.1"/>
    <property type="molecule type" value="Genomic_DNA"/>
</dbReference>
<feature type="transmembrane region" description="Helical" evidence="1">
    <location>
        <begin position="6"/>
        <end position="30"/>
    </location>
</feature>
<organism evidence="4 5">
    <name type="scientific">Microbacterium ginsengisoli</name>
    <dbReference type="NCBI Taxonomy" id="400772"/>
    <lineage>
        <taxon>Bacteria</taxon>
        <taxon>Bacillati</taxon>
        <taxon>Actinomycetota</taxon>
        <taxon>Actinomycetes</taxon>
        <taxon>Micrococcales</taxon>
        <taxon>Microbacteriaceae</taxon>
        <taxon>Microbacterium</taxon>
    </lineage>
</organism>
<feature type="transmembrane region" description="Helical" evidence="1">
    <location>
        <begin position="117"/>
        <end position="136"/>
    </location>
</feature>
<dbReference type="InterPro" id="IPR043128">
    <property type="entry name" value="Rev_trsase/Diguanyl_cyclase"/>
</dbReference>
<dbReference type="OrthoDB" id="5082312at2"/>
<evidence type="ECO:0000259" key="2">
    <source>
        <dbReference type="PROSITE" id="PS50887"/>
    </source>
</evidence>
<keyword evidence="1" id="KW-0812">Transmembrane</keyword>
<proteinExistence type="predicted"/>
<evidence type="ECO:0000313" key="4">
    <source>
        <dbReference type="EMBL" id="KJL40449.1"/>
    </source>
</evidence>
<dbReference type="RefSeq" id="WP_045246265.1">
    <property type="nucleotide sequence ID" value="NZ_JBOFAV010000010.1"/>
</dbReference>
<evidence type="ECO:0000313" key="3">
    <source>
        <dbReference type="EMBL" id="HAN24776.1"/>
    </source>
</evidence>
<dbReference type="InterPro" id="IPR000160">
    <property type="entry name" value="GGDEF_dom"/>
</dbReference>